<dbReference type="InterPro" id="IPR036390">
    <property type="entry name" value="WH_DNA-bd_sf"/>
</dbReference>
<dbReference type="OrthoDB" id="3181812at2"/>
<dbReference type="AlphaFoldDB" id="A0A1H1UEQ2"/>
<dbReference type="GO" id="GO:0003700">
    <property type="term" value="F:DNA-binding transcription factor activity"/>
    <property type="evidence" value="ECO:0007669"/>
    <property type="project" value="InterPro"/>
</dbReference>
<dbReference type="InterPro" id="IPR000847">
    <property type="entry name" value="LysR_HTH_N"/>
</dbReference>
<dbReference type="PANTHER" id="PTHR30346:SF30">
    <property type="entry name" value="SMALL NEUTRAL PROTEASE REGULATORY PROTEIN"/>
    <property type="match status" value="1"/>
</dbReference>
<proteinExistence type="inferred from homology"/>
<dbReference type="PROSITE" id="PS50931">
    <property type="entry name" value="HTH_LYSR"/>
    <property type="match status" value="1"/>
</dbReference>
<dbReference type="STRING" id="630515.SAMN04489812_2747"/>
<evidence type="ECO:0000313" key="7">
    <source>
        <dbReference type="Proteomes" id="UP000199103"/>
    </source>
</evidence>
<dbReference type="FunFam" id="1.10.10.10:FF:000001">
    <property type="entry name" value="LysR family transcriptional regulator"/>
    <property type="match status" value="1"/>
</dbReference>
<evidence type="ECO:0000313" key="6">
    <source>
        <dbReference type="EMBL" id="SDS70676.1"/>
    </source>
</evidence>
<dbReference type="Pfam" id="PF03466">
    <property type="entry name" value="LysR_substrate"/>
    <property type="match status" value="1"/>
</dbReference>
<evidence type="ECO:0000256" key="4">
    <source>
        <dbReference type="ARBA" id="ARBA00023163"/>
    </source>
</evidence>
<comment type="similarity">
    <text evidence="1">Belongs to the LysR transcriptional regulatory family.</text>
</comment>
<evidence type="ECO:0000259" key="5">
    <source>
        <dbReference type="PROSITE" id="PS50931"/>
    </source>
</evidence>
<keyword evidence="4" id="KW-0804">Transcription</keyword>
<accession>A0A1H1UEQ2</accession>
<gene>
    <name evidence="6" type="ORF">SAMN04489812_2747</name>
</gene>
<evidence type="ECO:0000256" key="3">
    <source>
        <dbReference type="ARBA" id="ARBA00023125"/>
    </source>
</evidence>
<dbReference type="Gene3D" id="3.40.190.290">
    <property type="match status" value="1"/>
</dbReference>
<dbReference type="PRINTS" id="PR00039">
    <property type="entry name" value="HTHLYSR"/>
</dbReference>
<keyword evidence="3 6" id="KW-0238">DNA-binding</keyword>
<protein>
    <submittedName>
        <fullName evidence="6">DNA-binding transcriptional regulator, LysR family</fullName>
    </submittedName>
</protein>
<dbReference type="Proteomes" id="UP000199103">
    <property type="component" value="Chromosome I"/>
</dbReference>
<evidence type="ECO:0000256" key="2">
    <source>
        <dbReference type="ARBA" id="ARBA00023015"/>
    </source>
</evidence>
<feature type="domain" description="HTH lysR-type" evidence="5">
    <location>
        <begin position="1"/>
        <end position="60"/>
    </location>
</feature>
<dbReference type="PANTHER" id="PTHR30346">
    <property type="entry name" value="TRANSCRIPTIONAL DUAL REGULATOR HCAR-RELATED"/>
    <property type="match status" value="1"/>
</dbReference>
<dbReference type="GO" id="GO:0003677">
    <property type="term" value="F:DNA binding"/>
    <property type="evidence" value="ECO:0007669"/>
    <property type="project" value="UniProtKB-KW"/>
</dbReference>
<dbReference type="InterPro" id="IPR005119">
    <property type="entry name" value="LysR_subst-bd"/>
</dbReference>
<sequence length="301" mass="32458">MELRQLEYFVAVAESRTFTAAAARLNVVQSGVSTTIRALERDLGVRLFERSAGTGAPRLTAAGQALLTEARTLINSARATREVVQRADDQLGGEVDLGIMTALAPVDLPRLLADFGRAAPGVQVRLHVRPRGSTDLVRGVDAGEFDLAFVGPSEAAPPTVRLEPIATLPMPLLLPPTHRLARRSRVRLGDLDGERWVDSPPGFGTRIAVDAAFVHAGLTRTVVLEVPDVQMIPGMVAAGLGVGFAPGEVDPDLGVRTVRLPEREQPIWRLRLATRPGRRRPAVALLLDVLARQHSPTARHR</sequence>
<dbReference type="InterPro" id="IPR036388">
    <property type="entry name" value="WH-like_DNA-bd_sf"/>
</dbReference>
<dbReference type="EMBL" id="LT629772">
    <property type="protein sequence ID" value="SDS70676.1"/>
    <property type="molecule type" value="Genomic_DNA"/>
</dbReference>
<keyword evidence="7" id="KW-1185">Reference proteome</keyword>
<name>A0A1H1UEQ2_9ACTN</name>
<reference evidence="6 7" key="1">
    <citation type="submission" date="2016-10" db="EMBL/GenBank/DDBJ databases">
        <authorList>
            <person name="de Groot N.N."/>
        </authorList>
    </citation>
    <scope>NUCLEOTIDE SEQUENCE [LARGE SCALE GENOMIC DNA]</scope>
    <source>
        <strain evidence="6 7">DSM 21800</strain>
    </source>
</reference>
<dbReference type="GO" id="GO:0032993">
    <property type="term" value="C:protein-DNA complex"/>
    <property type="evidence" value="ECO:0007669"/>
    <property type="project" value="TreeGrafter"/>
</dbReference>
<organism evidence="6 7">
    <name type="scientific">Microlunatus soli</name>
    <dbReference type="NCBI Taxonomy" id="630515"/>
    <lineage>
        <taxon>Bacteria</taxon>
        <taxon>Bacillati</taxon>
        <taxon>Actinomycetota</taxon>
        <taxon>Actinomycetes</taxon>
        <taxon>Propionibacteriales</taxon>
        <taxon>Propionibacteriaceae</taxon>
        <taxon>Microlunatus</taxon>
    </lineage>
</organism>
<dbReference type="RefSeq" id="WP_091525625.1">
    <property type="nucleotide sequence ID" value="NZ_LT629772.1"/>
</dbReference>
<dbReference type="Pfam" id="PF00126">
    <property type="entry name" value="HTH_1"/>
    <property type="match status" value="1"/>
</dbReference>
<keyword evidence="2" id="KW-0805">Transcription regulation</keyword>
<dbReference type="Gene3D" id="1.10.10.10">
    <property type="entry name" value="Winged helix-like DNA-binding domain superfamily/Winged helix DNA-binding domain"/>
    <property type="match status" value="1"/>
</dbReference>
<evidence type="ECO:0000256" key="1">
    <source>
        <dbReference type="ARBA" id="ARBA00009437"/>
    </source>
</evidence>
<dbReference type="SUPFAM" id="SSF46785">
    <property type="entry name" value="Winged helix' DNA-binding domain"/>
    <property type="match status" value="1"/>
</dbReference>
<dbReference type="SUPFAM" id="SSF53850">
    <property type="entry name" value="Periplasmic binding protein-like II"/>
    <property type="match status" value="1"/>
</dbReference>